<comment type="caution">
    <text evidence="1">The sequence shown here is derived from an EMBL/GenBank/DDBJ whole genome shotgun (WGS) entry which is preliminary data.</text>
</comment>
<dbReference type="Proteomes" id="UP000027318">
    <property type="component" value="Unassembled WGS sequence"/>
</dbReference>
<sequence>MWRWVMVMLLLANALMFFWYAQQRQAVLHAEPPALPAVPRVELIDVPVIAPVVDQTAE</sequence>
<keyword evidence="2" id="KW-1185">Reference proteome</keyword>
<organism evidence="1 2">
    <name type="scientific">Nitrincola lacisaponensis</name>
    <dbReference type="NCBI Taxonomy" id="267850"/>
    <lineage>
        <taxon>Bacteria</taxon>
        <taxon>Pseudomonadati</taxon>
        <taxon>Pseudomonadota</taxon>
        <taxon>Gammaproteobacteria</taxon>
        <taxon>Oceanospirillales</taxon>
        <taxon>Oceanospirillaceae</taxon>
        <taxon>Nitrincola</taxon>
    </lineage>
</organism>
<dbReference type="STRING" id="267850.ADINL_0431"/>
<reference evidence="1 2" key="1">
    <citation type="journal article" date="2005" name="Int. J. Syst. Evol. Microbiol.">
        <title>Nitrincola lacisaponensis gen. nov., sp. nov., a novel alkaliphilic bacterium isolated from an alkaline, saline lake.</title>
        <authorList>
            <person name="Dimitriu P.A."/>
            <person name="Shukla S.K."/>
            <person name="Conradt J."/>
            <person name="Marquez M.C."/>
            <person name="Ventosa A."/>
            <person name="Maglia A."/>
            <person name="Peyton B.M."/>
            <person name="Pinkart H.C."/>
            <person name="Mormile M.R."/>
        </authorList>
    </citation>
    <scope>NUCLEOTIDE SEQUENCE [LARGE SCALE GENOMIC DNA]</scope>
    <source>
        <strain evidence="1 2">4CA</strain>
    </source>
</reference>
<evidence type="ECO:0000313" key="1">
    <source>
        <dbReference type="EMBL" id="KDE41126.1"/>
    </source>
</evidence>
<accession>A0A063Y8Q9</accession>
<gene>
    <name evidence="1" type="ORF">ADINL_0431</name>
</gene>
<proteinExistence type="predicted"/>
<dbReference type="RefSeq" id="WP_161667721.1">
    <property type="nucleotide sequence ID" value="NZ_JMSZ01000010.1"/>
</dbReference>
<evidence type="ECO:0000313" key="2">
    <source>
        <dbReference type="Proteomes" id="UP000027318"/>
    </source>
</evidence>
<protein>
    <submittedName>
        <fullName evidence="1">Uncharacterized protein</fullName>
    </submittedName>
</protein>
<dbReference type="AlphaFoldDB" id="A0A063Y8Q9"/>
<name>A0A063Y8Q9_9GAMM</name>
<dbReference type="EMBL" id="JMSZ01000010">
    <property type="protein sequence ID" value="KDE41126.1"/>
    <property type="molecule type" value="Genomic_DNA"/>
</dbReference>